<feature type="chain" id="PRO_5002633250" description="DUF7707 domain-containing protein" evidence="2">
    <location>
        <begin position="20"/>
        <end position="194"/>
    </location>
</feature>
<organism evidence="4 5">
    <name type="scientific">Aspergillus clavatus (strain ATCC 1007 / CBS 513.65 / DSM 816 / NCTC 3887 / NRRL 1 / QM 1276 / 107)</name>
    <dbReference type="NCBI Taxonomy" id="344612"/>
    <lineage>
        <taxon>Eukaryota</taxon>
        <taxon>Fungi</taxon>
        <taxon>Dikarya</taxon>
        <taxon>Ascomycota</taxon>
        <taxon>Pezizomycotina</taxon>
        <taxon>Eurotiomycetes</taxon>
        <taxon>Eurotiomycetidae</taxon>
        <taxon>Eurotiales</taxon>
        <taxon>Aspergillaceae</taxon>
        <taxon>Aspergillus</taxon>
        <taxon>Aspergillus subgen. Fumigati</taxon>
    </lineage>
</organism>
<dbReference type="RefSeq" id="XP_001276599.1">
    <property type="nucleotide sequence ID" value="XM_001276598.1"/>
</dbReference>
<gene>
    <name evidence="4" type="ORF">ACLA_058310</name>
</gene>
<dbReference type="Pfam" id="PF24808">
    <property type="entry name" value="DUF7707"/>
    <property type="match status" value="1"/>
</dbReference>
<evidence type="ECO:0000256" key="1">
    <source>
        <dbReference type="SAM" id="Phobius"/>
    </source>
</evidence>
<feature type="transmembrane region" description="Helical" evidence="1">
    <location>
        <begin position="174"/>
        <end position="193"/>
    </location>
</feature>
<dbReference type="AlphaFoldDB" id="A1C433"/>
<keyword evidence="1" id="KW-1133">Transmembrane helix</keyword>
<dbReference type="PANTHER" id="PTHR38118">
    <property type="entry name" value="ANCHORED CELL WALL PROTEIN 11-RELATED"/>
    <property type="match status" value="1"/>
</dbReference>
<keyword evidence="1" id="KW-0812">Transmembrane</keyword>
<dbReference type="OMA" id="KNPCGAQ"/>
<keyword evidence="5" id="KW-1185">Reference proteome</keyword>
<feature type="domain" description="DUF7707" evidence="3">
    <location>
        <begin position="24"/>
        <end position="128"/>
    </location>
</feature>
<sequence>MIFSRTLLAAVSLVGLVSGQSWTSVNISNIDIGLRNQWCQSQTSSCPLLCLQMKNATDSPEENTCDSDTLEFSCICDNNKSPNASEYSQTIPYFLCSQQNDDCVTRCDGDSTCQSDCRSKHPCGAQAPKRVNVTTTTSATSNPTNPAKTATGTLAAFTGEPSDKKNAAPAIDRGYVYGLCVVVGSFVAGFTVLL</sequence>
<proteinExistence type="predicted"/>
<dbReference type="STRING" id="344612.A1C433"/>
<dbReference type="Proteomes" id="UP000006701">
    <property type="component" value="Unassembled WGS sequence"/>
</dbReference>
<keyword evidence="1" id="KW-0472">Membrane</keyword>
<dbReference type="KEGG" id="act:ACLA_058310"/>
<reference evidence="4 5" key="1">
    <citation type="journal article" date="2008" name="PLoS Genet.">
        <title>Genomic islands in the pathogenic filamentous fungus Aspergillus fumigatus.</title>
        <authorList>
            <person name="Fedorova N.D."/>
            <person name="Khaldi N."/>
            <person name="Joardar V.S."/>
            <person name="Maiti R."/>
            <person name="Amedeo P."/>
            <person name="Anderson M.J."/>
            <person name="Crabtree J."/>
            <person name="Silva J.C."/>
            <person name="Badger J.H."/>
            <person name="Albarraq A."/>
            <person name="Angiuoli S."/>
            <person name="Bussey H."/>
            <person name="Bowyer P."/>
            <person name="Cotty P.J."/>
            <person name="Dyer P.S."/>
            <person name="Egan A."/>
            <person name="Galens K."/>
            <person name="Fraser-Liggett C.M."/>
            <person name="Haas B.J."/>
            <person name="Inman J.M."/>
            <person name="Kent R."/>
            <person name="Lemieux S."/>
            <person name="Malavazi I."/>
            <person name="Orvis J."/>
            <person name="Roemer T."/>
            <person name="Ronning C.M."/>
            <person name="Sundaram J.P."/>
            <person name="Sutton G."/>
            <person name="Turner G."/>
            <person name="Venter J.C."/>
            <person name="White O.R."/>
            <person name="Whitty B.R."/>
            <person name="Youngman P."/>
            <person name="Wolfe K.H."/>
            <person name="Goldman G.H."/>
            <person name="Wortman J.R."/>
            <person name="Jiang B."/>
            <person name="Denning D.W."/>
            <person name="Nierman W.C."/>
        </authorList>
    </citation>
    <scope>NUCLEOTIDE SEQUENCE [LARGE SCALE GENOMIC DNA]</scope>
    <source>
        <strain evidence="5">ATCC 1007 / CBS 513.65 / DSM 816 / NCTC 3887 / NRRL 1</strain>
    </source>
</reference>
<dbReference type="GeneID" id="4708862"/>
<dbReference type="HOGENOM" id="CLU_084512_0_0_1"/>
<dbReference type="OrthoDB" id="2439692at2759"/>
<dbReference type="InterPro" id="IPR056124">
    <property type="entry name" value="DUF7707"/>
</dbReference>
<protein>
    <recommendedName>
        <fullName evidence="3">DUF7707 domain-containing protein</fullName>
    </recommendedName>
</protein>
<evidence type="ECO:0000256" key="2">
    <source>
        <dbReference type="SAM" id="SignalP"/>
    </source>
</evidence>
<dbReference type="eggNOG" id="ENOG502S9NN">
    <property type="taxonomic scope" value="Eukaryota"/>
</dbReference>
<feature type="signal peptide" evidence="2">
    <location>
        <begin position="1"/>
        <end position="19"/>
    </location>
</feature>
<dbReference type="EMBL" id="DS026990">
    <property type="protein sequence ID" value="EAW15173.1"/>
    <property type="molecule type" value="Genomic_DNA"/>
</dbReference>
<evidence type="ECO:0000259" key="3">
    <source>
        <dbReference type="Pfam" id="PF24808"/>
    </source>
</evidence>
<name>A1C433_ASPCL</name>
<dbReference type="PANTHER" id="PTHR38118:SF2">
    <property type="entry name" value="CDP-ALCOHOL PHOSPHATIDYLTRANSFERASE PROTEIN"/>
    <property type="match status" value="1"/>
</dbReference>
<dbReference type="VEuPathDB" id="FungiDB:ACLA_058310"/>
<keyword evidence="2" id="KW-0732">Signal</keyword>
<evidence type="ECO:0000313" key="4">
    <source>
        <dbReference type="EMBL" id="EAW15173.1"/>
    </source>
</evidence>
<evidence type="ECO:0000313" key="5">
    <source>
        <dbReference type="Proteomes" id="UP000006701"/>
    </source>
</evidence>
<accession>A1C433</accession>